<dbReference type="PROSITE" id="PS50268">
    <property type="entry name" value="CADHERIN_2"/>
    <property type="match status" value="2"/>
</dbReference>
<feature type="region of interest" description="Disordered" evidence="1">
    <location>
        <begin position="148"/>
        <end position="177"/>
    </location>
</feature>
<dbReference type="EMBL" id="FUYA01000009">
    <property type="protein sequence ID" value="SKA78936.1"/>
    <property type="molecule type" value="Genomic_DNA"/>
</dbReference>
<evidence type="ECO:0000256" key="1">
    <source>
        <dbReference type="SAM" id="MobiDB-lite"/>
    </source>
</evidence>
<feature type="compositionally biased region" description="Low complexity" evidence="1">
    <location>
        <begin position="3108"/>
        <end position="3120"/>
    </location>
</feature>
<dbReference type="GO" id="GO:0007156">
    <property type="term" value="P:homophilic cell adhesion via plasma membrane adhesion molecules"/>
    <property type="evidence" value="ECO:0007669"/>
    <property type="project" value="InterPro"/>
</dbReference>
<dbReference type="OrthoDB" id="5454111at2"/>
<feature type="compositionally biased region" description="Polar residues" evidence="1">
    <location>
        <begin position="1944"/>
        <end position="1959"/>
    </location>
</feature>
<reference evidence="3 4" key="1">
    <citation type="submission" date="2017-02" db="EMBL/GenBank/DDBJ databases">
        <authorList>
            <person name="Peterson S.W."/>
        </authorList>
    </citation>
    <scope>NUCLEOTIDE SEQUENCE [LARGE SCALE GENOMIC DNA]</scope>
    <source>
        <strain evidence="3 4">DSM 18034</strain>
    </source>
</reference>
<evidence type="ECO:0000313" key="3">
    <source>
        <dbReference type="EMBL" id="SKA78936.1"/>
    </source>
</evidence>
<name>A0A1T4WNM5_9BACT</name>
<dbReference type="GO" id="GO:0005509">
    <property type="term" value="F:calcium ion binding"/>
    <property type="evidence" value="ECO:0007669"/>
    <property type="project" value="InterPro"/>
</dbReference>
<dbReference type="GO" id="GO:0016020">
    <property type="term" value="C:membrane"/>
    <property type="evidence" value="ECO:0007669"/>
    <property type="project" value="InterPro"/>
</dbReference>
<protein>
    <recommendedName>
        <fullName evidence="2">Cadherin domain-containing protein</fullName>
    </recommendedName>
</protein>
<feature type="region of interest" description="Disordered" evidence="1">
    <location>
        <begin position="1944"/>
        <end position="1966"/>
    </location>
</feature>
<feature type="compositionally biased region" description="Gly residues" evidence="1">
    <location>
        <begin position="89"/>
        <end position="102"/>
    </location>
</feature>
<feature type="domain" description="Cadherin" evidence="2">
    <location>
        <begin position="1324"/>
        <end position="1419"/>
    </location>
</feature>
<feature type="compositionally biased region" description="Low complexity" evidence="1">
    <location>
        <begin position="19"/>
        <end position="37"/>
    </location>
</feature>
<dbReference type="STRING" id="1121442.SAMN02745702_02457"/>
<dbReference type="InterPro" id="IPR013783">
    <property type="entry name" value="Ig-like_fold"/>
</dbReference>
<feature type="compositionally biased region" description="Gly residues" evidence="1">
    <location>
        <begin position="3087"/>
        <end position="3106"/>
    </location>
</feature>
<sequence>MADEKRPTTPPSDSEETQRQVADAQSQAQAEQTAEQAEQLRSEEHLTTQATGGLEEQPFGRKKPTETAERDSAAGLGENFGPGLADADGGAGTGEDAVGGGVQNIASATPEDNVGGGVAAVAGADPGAGPEGSAGNALGDFGGFTPVASPAFVGGGDSGPQGTGGPETPQTPGQDELPIAQAPTLNLSTVQGAEDSAISLNILAALQDSDGGAESLTVTIAGVPAGALLSAGTDLGNGVWLLTESELAGLTITPPPNSNEDFVLSITATATESNGSTSSVTTTLPIDVVGVADTPTLATVPITVLEDTPAALDISSALTDTDGSESLSITISGVPSGATLSAGTQNPDGTWSLTPAQLAGLELNPPLHFSGDVTLTVTATATENDGDSTSISTPITATFTAVADAPTLAVQNVSGFEDNLIPLNLNSDLVDQDGSETLSIVIENVPSGAILSAGTDLGGGRWQVDPADLASLQILPPSNFSGDIPLTIIATATEGSNNDTASTTANFNVAVTGVADLPNLATPAAGGDEDTQIPISINSSLVDTDGSETLSIVITNVPAGATLSAGIQNPDGSWTLTPTDLSGLTITPPLHFSGTIDLTVTAIATEQDGDVAQTSQQTTVNVSAVADGPALIAQDVSGLEDSQIPLNLSSNLVDQDGSETLSIVIENVPSGAILSAGTDLGGGRWQVDPADLASLQILPPSNFSGDIPLTIIATATEGSNNDTASTTANFNVAVTGVADLPNLATPAAGGDEDTQIPISISSSLVDTDGSETLSINISGVPSGALLSAGTVQADGSYELTPAELAGLTLLPPQDFSGTISLTVAATATEQDGDTATRTQTLDVNVNAVADLPFVDAGDANATEDIPVPLADMFAQTTDIDGSESLSLRILQVPAGATFNNGTDNGNGTWTLTPADLQGLTFTGPLHFSGTVNMILEATATEPNGSTSVNTDPFLVDIAADADAPNVSVQNVTGFEDSPIPLSLSSALVDTDGSETLATAITGVPAGATLSAGTDLGGGRWEVDPADLGSLTITPPLNFSGDINLALESTTTEISNNDTAFNRSPFVVSVTGVADTPTLNTLPTSGSEDSQLPLPISGSLFDVDGSETLSFVISAVPAGATLSAGTLNPDGTWTLTPAELSGLTITPPLHFSGNFDLTVTAIATERDGDVAQTSAPLPVTVTGVPDPPDVGADEITLGFEDTFIDVPVSAQLTDTDGSETLATFITGVPTGAVLSAGTDLGGGRWQVDPTDLPTLQIQAPQDFSGTINLQLEATSTEIATGISATSTQNIEVQVIPVADPPTLQTTDATGTEDMTVPLSISSALTDIDGSETLSLVISNVPSGFTLNNGTDQGGGVWSLAPGDLAGLTITPPLDFKGSFTLNVAATSTEPNGDTATTPGTLNVTIQGDADTPNISTPPASGLEDNAIPLSITASPSDTSGSESVTGYTISNVPAGATLSAGTDQGGGVWTLTPAEISGLTITPPLNSNVDFNLSVEVTVTEVGGDTSTATSTLPVAVTGVADTPNLAAGNSTGNEDTAIALNVSGSLVDTDGSESLTYNISNIPTGATLSAGTLQPDGSYNLTPAELATVTITPPQDFSGSFVLTATATSTENDGDTASATDNFSITVNAVADAPSVVVSNVQGIEDVSLGLSYTVSETDIDGSESITSIVISGVPNGFSISNGTDLGGGNWSVPPNQSPGTITAPTHFSGQLNLSITATSTEPNGDSATTTTPFTATFVADADTPDIAAANVTGNEDTAIPLSLASSLVDTDGSETLGVVLQGVPLDATLNVGTNMGGGEWAIPVADLGNVTLTPGLHFSGDIPLTLVATATESSNNDNASASASFNVHVVGVADTPGLTASLTNVDEDTDMPVNVTGTLVDTDGSESLSYEISGVPNGFTLSAGTDQGGGVYTLTPSQLAGLTLTPPTNFSGSVSLNVTVTSTETDGDTASTSTTISGSFGPVADPPATTVQNTTGNEDTAIPLTLSAALTDTDGSETLATVITGVPAGATLSAGTDLGGGRWSVDPADLGSITITPPLHFSGSISLGLEATSTETANNDMTTVTSPFTVTVVPIPDQPNLATPPATGDEDVPFPLGITSSLVDTDGSEVLGITITGVPNGFTLSAGTDQGGGVWELTPAQLAGLSINAPLDFKGSFNLTVIATATEQANNTSATNISSLPVTINAVADVPDVTAQPATTNEDTDVVLDITAMATDTTGSETITNIIIDGVPAGTTLSAGTQTAPGRWEIDPADVPGLTLSPIPDSNVDFTLTVTAIAEEPNGSTNQNSVALPVDIIGVADTPTINADDATGNEDTFIPVNVSGMLTDVDGSETLSFQISNVPNGATLNVGTNLGGGVWEVDASDIANLRVRPPRNFSGDIQLTATSIATENDGDVATNSDTLTITVDAVADRPRVRARSVNGTEDTDLPLDLLAAVTDPSETIISTQISNVPTGFTIVGGTDLGGGVWSVPPNALNTIEITPRQDFSGTVNLRFTAISEDVNGDTASRGRNFNASFEAVADTPSVTAGDVTGLEDTPIQMNFLAAITDIDLSETLTLKILNVPAGSSFNLGTDNGDGTWSIDPADLPNITFTAPLNFSGDVAMTLEATATEPNGSTAVNTDAFNVHVVGDADTPKLKFTSAMGLEDSAIALTVRAELLDTDGSESLFVEFSNVPAGASFSGGSETSPGVWLIPAAALPTLTFTPPLHSNDDVTLTIRALSVEADGDQAYSPPRTLNIGIKGVPDAPNVTSNASGDEDTSIALNVTVTPEDTDGSETITYIIRGLPSGASINTGTFIGNGRYALTQAELDSAEVTPPEDFSGVFTVTLDVVVQENDGAQATFTNFVPVNVAPVVDEPTRGGIAAARSYGSASGPEDTAISLNLDPLVQDIDGSEQVLYVDVTNVPAGAVLAGGTEISPGVFRFTPADFANATITGPQDFGGTFDLSVSATIQDAGTVTAVATGPLRVNIIPDADPPTITGGDVSGETRTYIPANISSSLTDTDGSETLHIYIDFNGDLDVFPSAGLNLGGGTFLVTEAELANLEFYVYRDNPNRTIPVTVTAIATDSNGDTATSTDTFNIQLTGVGAPGGPDGPGGGGPGGGPGGNNPPTATITPPTGTEDNAFDVDITPDFGNFGAQESIVLSNLPPGATPNIGFFNPLNNTWVIPGDNPALLDTLQITPPQDFAGPLTFDVTVLETSANGQNQSNTYPVTANITPVVDPPRVSLGNRNGDEDTPLNIDLQVNTTDIDGSESITSVVITNLPPGSSLTGVVDLGGGRFEVPLGQLDQVVFNPPPHDNGNFSFTVETVVQESDGSTSTFSNSVSVNIDPLADPALVIVNNANGQEDTAIPLVLDATLTDTDGSELIAITISNVPSNAVFSDGHNNGDGSWTFTEAELSGLTFTAPPNANGDFNMVLNAITREVGNNDTNTTSRNFTVSVEGVADVDIVDSQNTSGDEDTAIPITLSYTEVDTDGSETASVIITGIPAGSSLSAGIEGPSGTWTVAGTDLPGLTITPPTHFSGTINAVAEFVSTENDGDTDSAFEPFEIEVNPVADAPDLTPIAAAGSEDGNIPLNVGAALVDPDEVLEVVIDNLPPGATLTAGTQNPDGSWTLTPAELTGLELVPALNQSGTFSLDITATSTEPANNDSATSTASLPLTIIGVADPATVTTTDTSGDEDTTIPITITAALQDTDGSESITSVVISNVPAGSTLSAGTEGPSGTWTLSEADLSGLTVTPPTNFAGDMNLNVAVTTTETDGDTNVTNDTVTVAVAGVADPVTIVTTDTNGNEDSAIPLSISATLQDTDGSESITSVVVSNVPAGSALSAGTEGPAGTWTLAEGDLAGLTVTPPLNYSGTMNLSVAVTTTDTGGDTNTTNDSVSVAVKGVADPVTPILSDATGSEDTAIPLNIGFALQDTDGSETLSSVVITNLPPGSTLSAGTEFPPGLWTLAEADLPGLTVTPPTNYSGTVTVTVEYNNAEQDFDTNFNQATFQLTVVPGADAPLLTTNSVSGDEDTPIALDIQVALTDPSETLGDVVISGVPTGATLSAGTESSPGVWEVDPGDLAGLSITPPQDYSGSFNLFVEASSNDGGSSSSTTGGFFVTVEGQPDAPDFVAPDSSGEQDTPIDLNITAQTTAPDETLTLNVDNIPSGATLSAGTLQPDGSWDVDEADVSGLQINPPSGFTGSFDLDLTVTVSQDGNDLVQTDSVTVDVQAPAPAPAPFAFSFAASPYASMMSDASDESDADSGGNGSTAPYESSMTDTEPQEQSDPTMSTADPSDPATFGDMGQLLDGDTETGTSDGDGGDDGLDDPGSQPGDQELPEPSPEMQDEDPADVQVSTDYDNN</sequence>
<feature type="region of interest" description="Disordered" evidence="1">
    <location>
        <begin position="4238"/>
        <end position="4346"/>
    </location>
</feature>
<dbReference type="InterPro" id="IPR002126">
    <property type="entry name" value="Cadherin-like_dom"/>
</dbReference>
<organism evidence="3 4">
    <name type="scientific">Desulfobaculum bizertense DSM 18034</name>
    <dbReference type="NCBI Taxonomy" id="1121442"/>
    <lineage>
        <taxon>Bacteria</taxon>
        <taxon>Pseudomonadati</taxon>
        <taxon>Thermodesulfobacteriota</taxon>
        <taxon>Desulfovibrionia</taxon>
        <taxon>Desulfovibrionales</taxon>
        <taxon>Desulfovibrionaceae</taxon>
        <taxon>Desulfobaculum</taxon>
    </lineage>
</organism>
<dbReference type="RefSeq" id="WP_078685739.1">
    <property type="nucleotide sequence ID" value="NZ_FUYA01000009.1"/>
</dbReference>
<accession>A0A1T4WNM5</accession>
<proteinExistence type="predicted"/>
<gene>
    <name evidence="3" type="ORF">SAMN02745702_02457</name>
</gene>
<dbReference type="Gene3D" id="2.60.40.10">
    <property type="entry name" value="Immunoglobulins"/>
    <property type="match status" value="1"/>
</dbReference>
<keyword evidence="4" id="KW-1185">Reference proteome</keyword>
<feature type="compositionally biased region" description="Polar residues" evidence="1">
    <location>
        <begin position="4254"/>
        <end position="4278"/>
    </location>
</feature>
<feature type="compositionally biased region" description="Basic and acidic residues" evidence="1">
    <location>
        <begin position="63"/>
        <end position="72"/>
    </location>
</feature>
<feature type="domain" description="Cadherin" evidence="2">
    <location>
        <begin position="1426"/>
        <end position="1525"/>
    </location>
</feature>
<evidence type="ECO:0000313" key="4">
    <source>
        <dbReference type="Proteomes" id="UP000189733"/>
    </source>
</evidence>
<dbReference type="Proteomes" id="UP000189733">
    <property type="component" value="Unassembled WGS sequence"/>
</dbReference>
<feature type="region of interest" description="Disordered" evidence="1">
    <location>
        <begin position="3084"/>
        <end position="3123"/>
    </location>
</feature>
<feature type="compositionally biased region" description="Gly residues" evidence="1">
    <location>
        <begin position="153"/>
        <end position="165"/>
    </location>
</feature>
<feature type="region of interest" description="Disordered" evidence="1">
    <location>
        <begin position="1"/>
        <end position="110"/>
    </location>
</feature>
<evidence type="ECO:0000259" key="2">
    <source>
        <dbReference type="PROSITE" id="PS50268"/>
    </source>
</evidence>